<sequence length="25" mass="2395">MSGSVLPAELVSPINASCPVVPGGL</sequence>
<proteinExistence type="predicted"/>
<evidence type="ECO:0000313" key="1">
    <source>
        <dbReference type="EMBL" id="JAH37910.1"/>
    </source>
</evidence>
<organism evidence="1">
    <name type="scientific">Anguilla anguilla</name>
    <name type="common">European freshwater eel</name>
    <name type="synonym">Muraena anguilla</name>
    <dbReference type="NCBI Taxonomy" id="7936"/>
    <lineage>
        <taxon>Eukaryota</taxon>
        <taxon>Metazoa</taxon>
        <taxon>Chordata</taxon>
        <taxon>Craniata</taxon>
        <taxon>Vertebrata</taxon>
        <taxon>Euteleostomi</taxon>
        <taxon>Actinopterygii</taxon>
        <taxon>Neopterygii</taxon>
        <taxon>Teleostei</taxon>
        <taxon>Anguilliformes</taxon>
        <taxon>Anguillidae</taxon>
        <taxon>Anguilla</taxon>
    </lineage>
</organism>
<protein>
    <submittedName>
        <fullName evidence="1">Uncharacterized protein</fullName>
    </submittedName>
</protein>
<reference evidence="1" key="1">
    <citation type="submission" date="2014-11" db="EMBL/GenBank/DDBJ databases">
        <authorList>
            <person name="Amaro Gonzalez C."/>
        </authorList>
    </citation>
    <scope>NUCLEOTIDE SEQUENCE</scope>
</reference>
<dbReference type="AlphaFoldDB" id="A0A0E9SB52"/>
<name>A0A0E9SB52_ANGAN</name>
<dbReference type="EMBL" id="GBXM01070667">
    <property type="protein sequence ID" value="JAH37910.1"/>
    <property type="molecule type" value="Transcribed_RNA"/>
</dbReference>
<accession>A0A0E9SB52</accession>
<reference evidence="1" key="2">
    <citation type="journal article" date="2015" name="Fish Shellfish Immunol.">
        <title>Early steps in the European eel (Anguilla anguilla)-Vibrio vulnificus interaction in the gills: Role of the RtxA13 toxin.</title>
        <authorList>
            <person name="Callol A."/>
            <person name="Pajuelo D."/>
            <person name="Ebbesson L."/>
            <person name="Teles M."/>
            <person name="MacKenzie S."/>
            <person name="Amaro C."/>
        </authorList>
    </citation>
    <scope>NUCLEOTIDE SEQUENCE</scope>
</reference>